<dbReference type="AlphaFoldDB" id="G4TRI6"/>
<dbReference type="Proteomes" id="UP000007148">
    <property type="component" value="Unassembled WGS sequence"/>
</dbReference>
<dbReference type="InParanoid" id="G4TRI6"/>
<keyword evidence="2" id="KW-1185">Reference proteome</keyword>
<dbReference type="HOGENOM" id="CLU_1723098_0_0_1"/>
<reference evidence="1 2" key="1">
    <citation type="journal article" date="2011" name="PLoS Pathog.">
        <title>Endophytic Life Strategies Decoded by Genome and Transcriptome Analyses of the Mutualistic Root Symbiont Piriformospora indica.</title>
        <authorList>
            <person name="Zuccaro A."/>
            <person name="Lahrmann U."/>
            <person name="Guldener U."/>
            <person name="Langen G."/>
            <person name="Pfiffi S."/>
            <person name="Biedenkopf D."/>
            <person name="Wong P."/>
            <person name="Samans B."/>
            <person name="Grimm C."/>
            <person name="Basiewicz M."/>
            <person name="Murat C."/>
            <person name="Martin F."/>
            <person name="Kogel K.H."/>
        </authorList>
    </citation>
    <scope>NUCLEOTIDE SEQUENCE [LARGE SCALE GENOMIC DNA]</scope>
    <source>
        <strain evidence="1 2">DSM 11827</strain>
    </source>
</reference>
<protein>
    <submittedName>
        <fullName evidence="1">Uncharacterized protein</fullName>
    </submittedName>
</protein>
<gene>
    <name evidence="1" type="ORF">PIIN_07882</name>
</gene>
<name>G4TRI6_SERID</name>
<dbReference type="EMBL" id="CAFZ01000264">
    <property type="protein sequence ID" value="CCA73929.1"/>
    <property type="molecule type" value="Genomic_DNA"/>
</dbReference>
<comment type="caution">
    <text evidence="1">The sequence shown here is derived from an EMBL/GenBank/DDBJ whole genome shotgun (WGS) entry which is preliminary data.</text>
</comment>
<proteinExistence type="predicted"/>
<evidence type="ECO:0000313" key="1">
    <source>
        <dbReference type="EMBL" id="CCA73929.1"/>
    </source>
</evidence>
<sequence length="152" mass="16781">MVHDMRLLFHKRGSSVKLGGCRDDRKLTLMLAQSWGQRSSKLDGSRGNINAIPTGHGKIYSASYARMRVKNKQSSPFGRVAPHGDPNPSTEPTVTVSVSMTHLMPLAADQPSPVLVYLMLWNRRGAAFEAATEVKSKEQREQISNKIAYDSA</sequence>
<accession>G4TRI6</accession>
<organism evidence="1 2">
    <name type="scientific">Serendipita indica (strain DSM 11827)</name>
    <name type="common">Root endophyte fungus</name>
    <name type="synonym">Piriformospora indica</name>
    <dbReference type="NCBI Taxonomy" id="1109443"/>
    <lineage>
        <taxon>Eukaryota</taxon>
        <taxon>Fungi</taxon>
        <taxon>Dikarya</taxon>
        <taxon>Basidiomycota</taxon>
        <taxon>Agaricomycotina</taxon>
        <taxon>Agaricomycetes</taxon>
        <taxon>Sebacinales</taxon>
        <taxon>Serendipitaceae</taxon>
        <taxon>Serendipita</taxon>
    </lineage>
</organism>
<evidence type="ECO:0000313" key="2">
    <source>
        <dbReference type="Proteomes" id="UP000007148"/>
    </source>
</evidence>